<dbReference type="STRING" id="1353528.DT23_16185"/>
<protein>
    <recommendedName>
        <fullName evidence="6">HTH araC/xylS-type domain-containing protein</fullName>
    </recommendedName>
</protein>
<evidence type="ECO:0000259" key="6">
    <source>
        <dbReference type="PROSITE" id="PS01124"/>
    </source>
</evidence>
<dbReference type="Pfam" id="PF12833">
    <property type="entry name" value="HTH_18"/>
    <property type="match status" value="1"/>
</dbReference>
<dbReference type="SUPFAM" id="SSF46689">
    <property type="entry name" value="Homeodomain-like"/>
    <property type="match status" value="2"/>
</dbReference>
<name>A0A074JQ75_9RHOB</name>
<dbReference type="PANTHER" id="PTHR11019:SF190">
    <property type="entry name" value="ARAC-FAMILY REGULATORY PROTEIN"/>
    <property type="match status" value="1"/>
</dbReference>
<dbReference type="InterPro" id="IPR009057">
    <property type="entry name" value="Homeodomain-like_sf"/>
</dbReference>
<dbReference type="AlphaFoldDB" id="A0A074JQ75"/>
<dbReference type="FunFam" id="1.10.10.60:FF:000132">
    <property type="entry name" value="AraC family transcriptional regulator"/>
    <property type="match status" value="1"/>
</dbReference>
<dbReference type="Gene3D" id="1.10.10.60">
    <property type="entry name" value="Homeodomain-like"/>
    <property type="match status" value="1"/>
</dbReference>
<comment type="caution">
    <text evidence="7">The sequence shown here is derived from an EMBL/GenBank/DDBJ whole genome shotgun (WGS) entry which is preliminary data.</text>
</comment>
<evidence type="ECO:0000256" key="5">
    <source>
        <dbReference type="SAM" id="MobiDB-lite"/>
    </source>
</evidence>
<dbReference type="InterPro" id="IPR018060">
    <property type="entry name" value="HTH_AraC"/>
</dbReference>
<dbReference type="InterPro" id="IPR020449">
    <property type="entry name" value="Tscrpt_reg_AraC-type_HTH"/>
</dbReference>
<proteinExistence type="predicted"/>
<organism evidence="7 8">
    <name type="scientific">Thioclava indica</name>
    <dbReference type="NCBI Taxonomy" id="1353528"/>
    <lineage>
        <taxon>Bacteria</taxon>
        <taxon>Pseudomonadati</taxon>
        <taxon>Pseudomonadota</taxon>
        <taxon>Alphaproteobacteria</taxon>
        <taxon>Rhodobacterales</taxon>
        <taxon>Paracoccaceae</taxon>
        <taxon>Thioclava</taxon>
    </lineage>
</organism>
<accession>A0A074JQ75</accession>
<evidence type="ECO:0000313" key="8">
    <source>
        <dbReference type="Proteomes" id="UP000027471"/>
    </source>
</evidence>
<sequence>MTKDVDFPPNGARPDPEMPATATPTRAMPARVWSGTLDIGDRVPRPEPSAGPGWAQALFCFDGLMRVEAAKGRWFIPDRFGIWLPVGTTAEVELAGRVEFQSFLFAPRFVDRLDMPPEPTVLRATPLMRGIGRRLMPEPGDTTVLSAAEKRRLGWVALDELSRLERPDLHLPSSGDPRLSRVMARLLQRPAEANNLARLAAKIGSSERTLSRLFQQKTGLSWREWRDRLRFVLAIEGVQMGCSSTELAHRLGYSGTSAFVAAFRRQSGMTPGEWRHRA</sequence>
<reference evidence="7 8" key="1">
    <citation type="journal article" date="2015" name="Antonie Van Leeuwenhoek">
        <title>Thioclava indica sp. nov., isolated from surface seawater of the Indian Ocean.</title>
        <authorList>
            <person name="Liu Y."/>
            <person name="Lai Q."/>
            <person name="Du J."/>
            <person name="Xu H."/>
            <person name="Jiang L."/>
            <person name="Shao Z."/>
        </authorList>
    </citation>
    <scope>NUCLEOTIDE SEQUENCE [LARGE SCALE GENOMIC DNA]</scope>
    <source>
        <strain evidence="7 8">DT23-4</strain>
    </source>
</reference>
<dbReference type="Proteomes" id="UP000027471">
    <property type="component" value="Unassembled WGS sequence"/>
</dbReference>
<feature type="domain" description="HTH araC/xylS-type" evidence="6">
    <location>
        <begin position="180"/>
        <end position="277"/>
    </location>
</feature>
<dbReference type="eggNOG" id="COG2207">
    <property type="taxonomic scope" value="Bacteria"/>
</dbReference>
<dbReference type="SMART" id="SM00342">
    <property type="entry name" value="HTH_ARAC"/>
    <property type="match status" value="1"/>
</dbReference>
<evidence type="ECO:0000256" key="4">
    <source>
        <dbReference type="ARBA" id="ARBA00023163"/>
    </source>
</evidence>
<evidence type="ECO:0000256" key="3">
    <source>
        <dbReference type="ARBA" id="ARBA00023125"/>
    </source>
</evidence>
<dbReference type="EMBL" id="AUNB01000033">
    <property type="protein sequence ID" value="KEO58594.1"/>
    <property type="molecule type" value="Genomic_DNA"/>
</dbReference>
<evidence type="ECO:0000256" key="1">
    <source>
        <dbReference type="ARBA" id="ARBA00022491"/>
    </source>
</evidence>
<keyword evidence="2" id="KW-0805">Transcription regulation</keyword>
<keyword evidence="8" id="KW-1185">Reference proteome</keyword>
<keyword evidence="1" id="KW-0678">Repressor</keyword>
<feature type="region of interest" description="Disordered" evidence="5">
    <location>
        <begin position="1"/>
        <end position="23"/>
    </location>
</feature>
<evidence type="ECO:0000256" key="2">
    <source>
        <dbReference type="ARBA" id="ARBA00023015"/>
    </source>
</evidence>
<dbReference type="PRINTS" id="PR00032">
    <property type="entry name" value="HTHARAC"/>
</dbReference>
<dbReference type="PROSITE" id="PS01124">
    <property type="entry name" value="HTH_ARAC_FAMILY_2"/>
    <property type="match status" value="1"/>
</dbReference>
<dbReference type="GO" id="GO:0003700">
    <property type="term" value="F:DNA-binding transcription factor activity"/>
    <property type="evidence" value="ECO:0007669"/>
    <property type="project" value="InterPro"/>
</dbReference>
<evidence type="ECO:0000313" key="7">
    <source>
        <dbReference type="EMBL" id="KEO58594.1"/>
    </source>
</evidence>
<keyword evidence="3" id="KW-0238">DNA-binding</keyword>
<dbReference type="GO" id="GO:0043565">
    <property type="term" value="F:sequence-specific DNA binding"/>
    <property type="evidence" value="ECO:0007669"/>
    <property type="project" value="InterPro"/>
</dbReference>
<gene>
    <name evidence="7" type="ORF">DT23_16185</name>
</gene>
<dbReference type="PANTHER" id="PTHR11019">
    <property type="entry name" value="HTH-TYPE TRANSCRIPTIONAL REGULATOR NIMR"/>
    <property type="match status" value="1"/>
</dbReference>
<keyword evidence="4" id="KW-0804">Transcription</keyword>